<keyword evidence="3 6" id="KW-0812">Transmembrane</keyword>
<dbReference type="InterPro" id="IPR042094">
    <property type="entry name" value="T2SS_GspF_sf"/>
</dbReference>
<dbReference type="RefSeq" id="WP_146579354.1">
    <property type="nucleotide sequence ID" value="NZ_SJPM01000009.1"/>
</dbReference>
<feature type="transmembrane region" description="Helical" evidence="6">
    <location>
        <begin position="6"/>
        <end position="27"/>
    </location>
</feature>
<dbReference type="PANTHER" id="PTHR35007:SF2">
    <property type="entry name" value="PILUS ASSEMBLE PROTEIN"/>
    <property type="match status" value="1"/>
</dbReference>
<feature type="transmembrane region" description="Helical" evidence="6">
    <location>
        <begin position="121"/>
        <end position="141"/>
    </location>
</feature>
<accession>A0A5C6A2U8</accession>
<dbReference type="OrthoDB" id="264722at2"/>
<feature type="domain" description="Type II secretion system protein GspF" evidence="7">
    <location>
        <begin position="160"/>
        <end position="285"/>
    </location>
</feature>
<evidence type="ECO:0000256" key="3">
    <source>
        <dbReference type="ARBA" id="ARBA00022692"/>
    </source>
</evidence>
<feature type="transmembrane region" description="Helical" evidence="6">
    <location>
        <begin position="72"/>
        <end position="95"/>
    </location>
</feature>
<organism evidence="8 9">
    <name type="scientific">Neorhodopirellula pilleata</name>
    <dbReference type="NCBI Taxonomy" id="2714738"/>
    <lineage>
        <taxon>Bacteria</taxon>
        <taxon>Pseudomonadati</taxon>
        <taxon>Planctomycetota</taxon>
        <taxon>Planctomycetia</taxon>
        <taxon>Pirellulales</taxon>
        <taxon>Pirellulaceae</taxon>
        <taxon>Neorhodopirellula</taxon>
    </lineage>
</organism>
<keyword evidence="5 6" id="KW-0472">Membrane</keyword>
<keyword evidence="4 6" id="KW-1133">Transmembrane helix</keyword>
<evidence type="ECO:0000259" key="7">
    <source>
        <dbReference type="Pfam" id="PF00482"/>
    </source>
</evidence>
<feature type="transmembrane region" description="Helical" evidence="6">
    <location>
        <begin position="259"/>
        <end position="292"/>
    </location>
</feature>
<evidence type="ECO:0000313" key="8">
    <source>
        <dbReference type="EMBL" id="TWT93521.1"/>
    </source>
</evidence>
<dbReference type="GO" id="GO:0005886">
    <property type="term" value="C:plasma membrane"/>
    <property type="evidence" value="ECO:0007669"/>
    <property type="project" value="UniProtKB-SubCell"/>
</dbReference>
<proteinExistence type="predicted"/>
<keyword evidence="2" id="KW-1003">Cell membrane</keyword>
<dbReference type="Pfam" id="PF00482">
    <property type="entry name" value="T2SSF"/>
    <property type="match status" value="1"/>
</dbReference>
<protein>
    <submittedName>
        <fullName evidence="8">Bacterial type II secretion system protein F domain protein</fullName>
    </submittedName>
</protein>
<dbReference type="Gene3D" id="1.20.81.30">
    <property type="entry name" value="Type II secretion system (T2SS), domain F"/>
    <property type="match status" value="1"/>
</dbReference>
<dbReference type="AlphaFoldDB" id="A0A5C6A2U8"/>
<comment type="caution">
    <text evidence="8">The sequence shown here is derived from an EMBL/GenBank/DDBJ whole genome shotgun (WGS) entry which is preliminary data.</text>
</comment>
<evidence type="ECO:0000256" key="1">
    <source>
        <dbReference type="ARBA" id="ARBA00004651"/>
    </source>
</evidence>
<sequence>MTQLQILVLLLLAIGMPIGLWLLRWLWLLAQSEQRLAAGASAIDDRGVEALPTQRSWLGWWLFQAGFRKNNAVTMFLLATTASTLLSVLVAYALYQSQVITLLETVLRAIPGNVGEVFLPLVWLSPFAAIFVLAALPAVIVRGRRRKRVTEIEQDLPLTLDLLATLAEAGLSFDAALDRVLETQRRQRPLAQDFRLFRLEILTGRGRVDALQRLNQHVNVPWFGIFVSALIHAEQVGAGLAATLRAQADDLRSRRRERALAMAMAVPVKLLFPLITCFLPGIMIASLGPIIFQIVQVLDQFTRSAFGG</sequence>
<evidence type="ECO:0000256" key="6">
    <source>
        <dbReference type="SAM" id="Phobius"/>
    </source>
</evidence>
<keyword evidence="9" id="KW-1185">Reference proteome</keyword>
<dbReference type="EMBL" id="SJPM01000009">
    <property type="protein sequence ID" value="TWT93521.1"/>
    <property type="molecule type" value="Genomic_DNA"/>
</dbReference>
<comment type="subcellular location">
    <subcellularLocation>
        <location evidence="1">Cell membrane</location>
        <topology evidence="1">Multi-pass membrane protein</topology>
    </subcellularLocation>
</comment>
<dbReference type="InterPro" id="IPR018076">
    <property type="entry name" value="T2SS_GspF_dom"/>
</dbReference>
<evidence type="ECO:0000256" key="2">
    <source>
        <dbReference type="ARBA" id="ARBA00022475"/>
    </source>
</evidence>
<evidence type="ECO:0000256" key="4">
    <source>
        <dbReference type="ARBA" id="ARBA00022989"/>
    </source>
</evidence>
<evidence type="ECO:0000313" key="9">
    <source>
        <dbReference type="Proteomes" id="UP000316213"/>
    </source>
</evidence>
<name>A0A5C6A2U8_9BACT</name>
<evidence type="ECO:0000256" key="5">
    <source>
        <dbReference type="ARBA" id="ARBA00023136"/>
    </source>
</evidence>
<gene>
    <name evidence="8" type="ORF">Pla100_40390</name>
</gene>
<reference evidence="8 9" key="1">
    <citation type="submission" date="2019-02" db="EMBL/GenBank/DDBJ databases">
        <title>Deep-cultivation of Planctomycetes and their phenomic and genomic characterization uncovers novel biology.</title>
        <authorList>
            <person name="Wiegand S."/>
            <person name="Jogler M."/>
            <person name="Boedeker C."/>
            <person name="Pinto D."/>
            <person name="Vollmers J."/>
            <person name="Rivas-Marin E."/>
            <person name="Kohn T."/>
            <person name="Peeters S.H."/>
            <person name="Heuer A."/>
            <person name="Rast P."/>
            <person name="Oberbeckmann S."/>
            <person name="Bunk B."/>
            <person name="Jeske O."/>
            <person name="Meyerdierks A."/>
            <person name="Storesund J.E."/>
            <person name="Kallscheuer N."/>
            <person name="Luecker S."/>
            <person name="Lage O.M."/>
            <person name="Pohl T."/>
            <person name="Merkel B.J."/>
            <person name="Hornburger P."/>
            <person name="Mueller R.-W."/>
            <person name="Bruemmer F."/>
            <person name="Labrenz M."/>
            <person name="Spormann A.M."/>
            <person name="Op Den Camp H."/>
            <person name="Overmann J."/>
            <person name="Amann R."/>
            <person name="Jetten M.S.M."/>
            <person name="Mascher T."/>
            <person name="Medema M.H."/>
            <person name="Devos D.P."/>
            <person name="Kaster A.-K."/>
            <person name="Ovreas L."/>
            <person name="Rohde M."/>
            <person name="Galperin M.Y."/>
            <person name="Jogler C."/>
        </authorList>
    </citation>
    <scope>NUCLEOTIDE SEQUENCE [LARGE SCALE GENOMIC DNA]</scope>
    <source>
        <strain evidence="8 9">Pla100</strain>
    </source>
</reference>
<dbReference type="PANTHER" id="PTHR35007">
    <property type="entry name" value="INTEGRAL MEMBRANE PROTEIN-RELATED"/>
    <property type="match status" value="1"/>
</dbReference>
<dbReference type="Proteomes" id="UP000316213">
    <property type="component" value="Unassembled WGS sequence"/>
</dbReference>